<dbReference type="GO" id="GO:0016787">
    <property type="term" value="F:hydrolase activity"/>
    <property type="evidence" value="ECO:0007669"/>
    <property type="project" value="UniProtKB-UniRule"/>
</dbReference>
<feature type="transmembrane region" description="Helical" evidence="3">
    <location>
        <begin position="292"/>
        <end position="315"/>
    </location>
</feature>
<gene>
    <name evidence="5" type="ORF">BTO16_11450</name>
</gene>
<keyword evidence="6" id="KW-1185">Reference proteome</keyword>
<evidence type="ECO:0000313" key="5">
    <source>
        <dbReference type="EMBL" id="PQJ76513.1"/>
    </source>
</evidence>
<feature type="transmembrane region" description="Helical" evidence="3">
    <location>
        <begin position="261"/>
        <end position="286"/>
    </location>
</feature>
<feature type="domain" description="PNPLA" evidence="4">
    <location>
        <begin position="10"/>
        <end position="229"/>
    </location>
</feature>
<comment type="caution">
    <text evidence="5">The sequence shown here is derived from an EMBL/GenBank/DDBJ whole genome shotgun (WGS) entry which is preliminary data.</text>
</comment>
<dbReference type="Proteomes" id="UP000239068">
    <property type="component" value="Unassembled WGS sequence"/>
</dbReference>
<keyword evidence="3" id="KW-0472">Membrane</keyword>
<proteinExistence type="predicted"/>
<comment type="caution">
    <text evidence="2">Lacks conserved residue(s) required for the propagation of feature annotation.</text>
</comment>
<dbReference type="OrthoDB" id="9813090at2"/>
<evidence type="ECO:0000256" key="1">
    <source>
        <dbReference type="ARBA" id="ARBA00023098"/>
    </source>
</evidence>
<name>A0A2S7WFW7_9FLAO</name>
<organism evidence="5 6">
    <name type="scientific">Polaribacter glomeratus</name>
    <dbReference type="NCBI Taxonomy" id="102"/>
    <lineage>
        <taxon>Bacteria</taxon>
        <taxon>Pseudomonadati</taxon>
        <taxon>Bacteroidota</taxon>
        <taxon>Flavobacteriia</taxon>
        <taxon>Flavobacteriales</taxon>
        <taxon>Flavobacteriaceae</taxon>
    </lineage>
</organism>
<evidence type="ECO:0000313" key="6">
    <source>
        <dbReference type="Proteomes" id="UP000239068"/>
    </source>
</evidence>
<evidence type="ECO:0000259" key="4">
    <source>
        <dbReference type="PROSITE" id="PS51635"/>
    </source>
</evidence>
<feature type="short sequence motif" description="DGA/G" evidence="2">
    <location>
        <begin position="216"/>
        <end position="218"/>
    </location>
</feature>
<dbReference type="PROSITE" id="PS51635">
    <property type="entry name" value="PNPLA"/>
    <property type="match status" value="1"/>
</dbReference>
<dbReference type="Gene3D" id="3.40.1090.10">
    <property type="entry name" value="Cytosolic phospholipase A2 catalytic domain"/>
    <property type="match status" value="2"/>
</dbReference>
<dbReference type="SUPFAM" id="SSF52151">
    <property type="entry name" value="FabD/lysophospholipase-like"/>
    <property type="match status" value="1"/>
</dbReference>
<keyword evidence="2" id="KW-0378">Hydrolase</keyword>
<keyword evidence="3" id="KW-1133">Transmembrane helix</keyword>
<keyword evidence="2" id="KW-0442">Lipid degradation</keyword>
<protein>
    <recommendedName>
        <fullName evidence="4">PNPLA domain-containing protein</fullName>
    </recommendedName>
</protein>
<dbReference type="GO" id="GO:0016042">
    <property type="term" value="P:lipid catabolic process"/>
    <property type="evidence" value="ECO:0007669"/>
    <property type="project" value="UniProtKB-UniRule"/>
</dbReference>
<reference evidence="5 6" key="1">
    <citation type="submission" date="2016-12" db="EMBL/GenBank/DDBJ databases">
        <title>Trade-off between light-utilization and light-protection in marine flavobacteria.</title>
        <authorList>
            <person name="Kumagai Y."/>
            <person name="Yoshizawa S."/>
            <person name="Kogure K."/>
            <person name="Iwasaki W."/>
        </authorList>
    </citation>
    <scope>NUCLEOTIDE SEQUENCE [LARGE SCALE GENOMIC DNA]</scope>
    <source>
        <strain evidence="5 6">ATCC 43844</strain>
    </source>
</reference>
<dbReference type="InterPro" id="IPR002641">
    <property type="entry name" value="PNPLA_dom"/>
</dbReference>
<keyword evidence="3" id="KW-0812">Transmembrane</keyword>
<feature type="active site" description="Nucleophile" evidence="2">
    <location>
        <position position="46"/>
    </location>
</feature>
<evidence type="ECO:0000256" key="2">
    <source>
        <dbReference type="PROSITE-ProRule" id="PRU01161"/>
    </source>
</evidence>
<dbReference type="AlphaFoldDB" id="A0A2S7WFW7"/>
<keyword evidence="1 2" id="KW-0443">Lipid metabolism</keyword>
<dbReference type="EMBL" id="MSCM01000002">
    <property type="protein sequence ID" value="PQJ76513.1"/>
    <property type="molecule type" value="Genomic_DNA"/>
</dbReference>
<accession>A0A2S7WFW7</accession>
<dbReference type="InterPro" id="IPR016035">
    <property type="entry name" value="Acyl_Trfase/lysoPLipase"/>
</dbReference>
<sequence>MKKVFTNIALAFSGGGFRAASFTLGTLSLFERVGLLSSVKAISSVSGGSITAVKYAQSQIEGLGFDEFFLEYYAFLKKDDLADLAFQNLRKGKFCHKRANPINAFALEYNKLTNHKSFADLDDAIENNKTHLKRLIINATSFNDGLSFRFQNTRSNRFDFGNGELDKKYKKYYNHIKLGDALAASSAFPGGFEPILFPHDFTVVDDKELIPISLMDGGIIDNQGTSSFLSGSAFSNNVDLFFIADVSSPYMEELKPTKRNFITFLISFLFSVPMLLLFGIGVIWSYRLESKLIYSLFFVVFAFLTSIQILLFFAAKKIKAMTGSRFKFELPSMSLGIFLLDRINSLIHMAAEVSLKGFRRLNSKAIYKKYWNKTVSSMIYELRCLNEDQKPENGTHWEPIKNDLGEIPENIKELSKKATEFGTTLWFNDVNGISKPTIDTLIACGEVTACFNLLSYLIVHKKDEIKNVESSEHELYRNLKKLWNDFTLDPYMLVNLIIKPTSK</sequence>
<evidence type="ECO:0000256" key="3">
    <source>
        <dbReference type="SAM" id="Phobius"/>
    </source>
</evidence>
<dbReference type="Pfam" id="PF01734">
    <property type="entry name" value="Patatin"/>
    <property type="match status" value="1"/>
</dbReference>
<feature type="active site" description="Proton acceptor" evidence="2">
    <location>
        <position position="216"/>
    </location>
</feature>
<dbReference type="RefSeq" id="WP_105021823.1">
    <property type="nucleotide sequence ID" value="NZ_MSCM01000002.1"/>
</dbReference>